<protein>
    <submittedName>
        <fullName evidence="1">Uncharacterized protein</fullName>
    </submittedName>
</protein>
<comment type="caution">
    <text evidence="1">The sequence shown here is derived from an EMBL/GenBank/DDBJ whole genome shotgun (WGS) entry which is preliminary data.</text>
</comment>
<proteinExistence type="predicted"/>
<evidence type="ECO:0000313" key="2">
    <source>
        <dbReference type="Proteomes" id="UP000887013"/>
    </source>
</evidence>
<reference evidence="1" key="1">
    <citation type="submission" date="2020-08" db="EMBL/GenBank/DDBJ databases">
        <title>Multicomponent nature underlies the extraordinary mechanical properties of spider dragline silk.</title>
        <authorList>
            <person name="Kono N."/>
            <person name="Nakamura H."/>
            <person name="Mori M."/>
            <person name="Yoshida Y."/>
            <person name="Ohtoshi R."/>
            <person name="Malay A.D."/>
            <person name="Moran D.A.P."/>
            <person name="Tomita M."/>
            <person name="Numata K."/>
            <person name="Arakawa K."/>
        </authorList>
    </citation>
    <scope>NUCLEOTIDE SEQUENCE</scope>
</reference>
<accession>A0A8X6P8F2</accession>
<dbReference type="AlphaFoldDB" id="A0A8X6P8F2"/>
<dbReference type="EMBL" id="BMAW01066884">
    <property type="protein sequence ID" value="GFT57024.1"/>
    <property type="molecule type" value="Genomic_DNA"/>
</dbReference>
<name>A0A8X6P8F2_NEPPI</name>
<organism evidence="1 2">
    <name type="scientific">Nephila pilipes</name>
    <name type="common">Giant wood spider</name>
    <name type="synonym">Nephila maculata</name>
    <dbReference type="NCBI Taxonomy" id="299642"/>
    <lineage>
        <taxon>Eukaryota</taxon>
        <taxon>Metazoa</taxon>
        <taxon>Ecdysozoa</taxon>
        <taxon>Arthropoda</taxon>
        <taxon>Chelicerata</taxon>
        <taxon>Arachnida</taxon>
        <taxon>Araneae</taxon>
        <taxon>Araneomorphae</taxon>
        <taxon>Entelegynae</taxon>
        <taxon>Araneoidea</taxon>
        <taxon>Nephilidae</taxon>
        <taxon>Nephila</taxon>
    </lineage>
</organism>
<gene>
    <name evidence="1" type="ORF">NPIL_658191</name>
</gene>
<keyword evidence="2" id="KW-1185">Reference proteome</keyword>
<evidence type="ECO:0000313" key="1">
    <source>
        <dbReference type="EMBL" id="GFT57024.1"/>
    </source>
</evidence>
<dbReference type="Proteomes" id="UP000887013">
    <property type="component" value="Unassembled WGS sequence"/>
</dbReference>
<sequence length="149" mass="17692">MFYSLTNSSLEYKLISHGLQRGDNELLEIILHLCSKVSYLKGEEMSQADILINCPTNSEIDQFHLNYNNPRTYRVRLLTYFIFGERTYGMYWATYSPTRTRWNNLKTFSAKALQIAFILGTNQQIRSFRGQWANRKQWERRLVSIRPPQ</sequence>